<reference evidence="2" key="2">
    <citation type="submission" date="2014-06" db="EMBL/GenBank/DDBJ databases">
        <title>The complete genome of Blastobotrys (Arxula) adeninivorans LS3 - a yeast of biotechnological interest.</title>
        <authorList>
            <person name="Kunze G."/>
            <person name="Gaillardin C."/>
            <person name="Czernicka M."/>
            <person name="Durrens P."/>
            <person name="Martin T."/>
            <person name="Boer E."/>
            <person name="Gabaldon T."/>
            <person name="Cruz J."/>
            <person name="Talla E."/>
            <person name="Marck C."/>
            <person name="Goffeau A."/>
            <person name="Barbe V."/>
            <person name="Baret P."/>
            <person name="Baronian K."/>
            <person name="Beier S."/>
            <person name="Bleykasten C."/>
            <person name="Bode R."/>
            <person name="Casaregola S."/>
            <person name="Despons L."/>
            <person name="Fairhead C."/>
            <person name="Giersberg M."/>
            <person name="Gierski P."/>
            <person name="Hahnel U."/>
            <person name="Hartmann A."/>
            <person name="Jankowska D."/>
            <person name="Jubin C."/>
            <person name="Jung P."/>
            <person name="Lafontaine I."/>
            <person name="Leh-Louis V."/>
            <person name="Lemaire M."/>
            <person name="Marcet-Houben M."/>
            <person name="Mascher M."/>
            <person name="Morel G."/>
            <person name="Richard G.-F."/>
            <person name="Riechen J."/>
            <person name="Sacerdot C."/>
            <person name="Sarkar A."/>
            <person name="Savel G."/>
            <person name="Schacherer J."/>
            <person name="Sherman D."/>
            <person name="Straub M.-L."/>
            <person name="Stein N."/>
            <person name="Thierry A."/>
            <person name="Trautwein-Schult A."/>
            <person name="Westhof E."/>
            <person name="Worch S."/>
            <person name="Dujon B."/>
            <person name="Souciet J.-L."/>
            <person name="Wincker P."/>
            <person name="Scholz U."/>
            <person name="Neuveglise N."/>
        </authorList>
    </citation>
    <scope>NUCLEOTIDE SEQUENCE</scope>
    <source>
        <strain evidence="2">LS3</strain>
    </source>
</reference>
<dbReference type="EMBL" id="HG937694">
    <property type="protein sequence ID" value="CDP37051.1"/>
    <property type="molecule type" value="Genomic_DNA"/>
</dbReference>
<evidence type="ECO:0000313" key="2">
    <source>
        <dbReference type="EMBL" id="CDP37051.1"/>
    </source>
</evidence>
<feature type="region of interest" description="Disordered" evidence="1">
    <location>
        <begin position="88"/>
        <end position="120"/>
    </location>
</feature>
<name>A0A060TCV6_BLAAD</name>
<reference evidence="2" key="1">
    <citation type="submission" date="2014-02" db="EMBL/GenBank/DDBJ databases">
        <authorList>
            <person name="Genoscope - CEA"/>
        </authorList>
    </citation>
    <scope>NUCLEOTIDE SEQUENCE</scope>
    <source>
        <strain evidence="2">LS3</strain>
    </source>
</reference>
<sequence>MTVFLPPVNNSLLSTSAVLVQSNTNYAMIFFMKMTIETRWWKCQILTLASIIKSRRHKDTATSMLRRRLSKKKSVTIKSSPSILDAEFYADPRSADNGPDIEWPVQESDDEGTADASLQPKSKLRGAFSRIFKHSPRT</sequence>
<protein>
    <submittedName>
        <fullName evidence="2">ARAD1D02596p</fullName>
    </submittedName>
</protein>
<accession>A0A060TCV6</accession>
<gene>
    <name evidence="2" type="ORF">GNLVRS02_ARAD1D02596g</name>
</gene>
<dbReference type="AlphaFoldDB" id="A0A060TCV6"/>
<proteinExistence type="predicted"/>
<evidence type="ECO:0000256" key="1">
    <source>
        <dbReference type="SAM" id="MobiDB-lite"/>
    </source>
</evidence>
<organism evidence="2">
    <name type="scientific">Blastobotrys adeninivorans</name>
    <name type="common">Yeast</name>
    <name type="synonym">Arxula adeninivorans</name>
    <dbReference type="NCBI Taxonomy" id="409370"/>
    <lineage>
        <taxon>Eukaryota</taxon>
        <taxon>Fungi</taxon>
        <taxon>Dikarya</taxon>
        <taxon>Ascomycota</taxon>
        <taxon>Saccharomycotina</taxon>
        <taxon>Dipodascomycetes</taxon>
        <taxon>Dipodascales</taxon>
        <taxon>Trichomonascaceae</taxon>
        <taxon>Blastobotrys</taxon>
    </lineage>
</organism>